<dbReference type="PRINTS" id="PR00370">
    <property type="entry name" value="FMOXYGENASE"/>
</dbReference>
<accession>A0A6J7L7V0</accession>
<dbReference type="GO" id="GO:0004499">
    <property type="term" value="F:N,N-dimethylaniline monooxygenase activity"/>
    <property type="evidence" value="ECO:0007669"/>
    <property type="project" value="InterPro"/>
</dbReference>
<dbReference type="GO" id="GO:0050661">
    <property type="term" value="F:NADP binding"/>
    <property type="evidence" value="ECO:0007669"/>
    <property type="project" value="InterPro"/>
</dbReference>
<dbReference type="EMBL" id="CAFBNE010000097">
    <property type="protein sequence ID" value="CAB4964326.1"/>
    <property type="molecule type" value="Genomic_DNA"/>
</dbReference>
<comment type="similarity">
    <text evidence="1">Belongs to the FMO family.</text>
</comment>
<dbReference type="InterPro" id="IPR000960">
    <property type="entry name" value="Flavin_mOase"/>
</dbReference>
<dbReference type="InterPro" id="IPR050346">
    <property type="entry name" value="FMO-like"/>
</dbReference>
<dbReference type="GO" id="GO:0050660">
    <property type="term" value="F:flavin adenine dinucleotide binding"/>
    <property type="evidence" value="ECO:0007669"/>
    <property type="project" value="InterPro"/>
</dbReference>
<dbReference type="InterPro" id="IPR036188">
    <property type="entry name" value="FAD/NAD-bd_sf"/>
</dbReference>
<reference evidence="6" key="1">
    <citation type="submission" date="2020-05" db="EMBL/GenBank/DDBJ databases">
        <authorList>
            <person name="Chiriac C."/>
            <person name="Salcher M."/>
            <person name="Ghai R."/>
            <person name="Kavagutti S V."/>
        </authorList>
    </citation>
    <scope>NUCLEOTIDE SEQUENCE</scope>
</reference>
<evidence type="ECO:0000313" key="6">
    <source>
        <dbReference type="EMBL" id="CAB4964326.1"/>
    </source>
</evidence>
<proteinExistence type="inferred from homology"/>
<sequence>MTRTIAIIGAGFGGLSTAKVFREFGFDVTVFEKDAEVGGVWTTSRRYPGLTTQNVRSTYALTDYPYPKGYPEWPSGQQVQQYLEGYVDHFDLRGCINLKSEVTHACLDEASGIWTLDVTSSGARSTRAFDYLVVCNGIFSDPAVPSFSGQDEFIAGGGRILHTVDFHDVQDVRGKNVVVVGFGKSSCDVANATVGISASTTIVARKIIWKIPKKFKNVLNYKMLLLTRMGEALFPYIELKGFEKWFHAGGNKLRVSMLGSVQSVVTSQFSLDDPKVNLNPHNSLETITRSTVSLASDGFFDKVKSGQITVKRECEIVSMAAGQVTLSTGETIPADYVICGTGFHQRVPFLDDAILERITDDRGNFELYRQLLPVDVPNLAFNGYNSSFFSQLNCEMGALWLAAYLLGDITLPSTQDQLDHIAKRLAWMEKRTEGKHARGTNIIPFSIHNVDELLTDLRVGVGGFTRFNEWLLPINPKNYAKLTRTVVSRNAARVSANSAAT</sequence>
<dbReference type="InterPro" id="IPR020946">
    <property type="entry name" value="Flavin_mOase-like"/>
</dbReference>
<keyword evidence="2" id="KW-0285">Flavoprotein</keyword>
<gene>
    <name evidence="6" type="ORF">UFOPK3772_02494</name>
</gene>
<dbReference type="SUPFAM" id="SSF51905">
    <property type="entry name" value="FAD/NAD(P)-binding domain"/>
    <property type="match status" value="2"/>
</dbReference>
<dbReference type="PANTHER" id="PTHR23023">
    <property type="entry name" value="DIMETHYLANILINE MONOOXYGENASE"/>
    <property type="match status" value="1"/>
</dbReference>
<dbReference type="Pfam" id="PF00743">
    <property type="entry name" value="FMO-like"/>
    <property type="match status" value="1"/>
</dbReference>
<organism evidence="6">
    <name type="scientific">freshwater metagenome</name>
    <dbReference type="NCBI Taxonomy" id="449393"/>
    <lineage>
        <taxon>unclassified sequences</taxon>
        <taxon>metagenomes</taxon>
        <taxon>ecological metagenomes</taxon>
    </lineage>
</organism>
<keyword evidence="5" id="KW-0560">Oxidoreductase</keyword>
<keyword evidence="4" id="KW-0521">NADP</keyword>
<name>A0A6J7L7V0_9ZZZZ</name>
<dbReference type="AlphaFoldDB" id="A0A6J7L7V0"/>
<dbReference type="PIRSF" id="PIRSF000332">
    <property type="entry name" value="FMO"/>
    <property type="match status" value="1"/>
</dbReference>
<evidence type="ECO:0000256" key="4">
    <source>
        <dbReference type="ARBA" id="ARBA00022857"/>
    </source>
</evidence>
<protein>
    <submittedName>
        <fullName evidence="6">Unannotated protein</fullName>
    </submittedName>
</protein>
<evidence type="ECO:0000256" key="3">
    <source>
        <dbReference type="ARBA" id="ARBA00022827"/>
    </source>
</evidence>
<evidence type="ECO:0000256" key="5">
    <source>
        <dbReference type="ARBA" id="ARBA00023002"/>
    </source>
</evidence>
<dbReference type="Gene3D" id="3.50.50.60">
    <property type="entry name" value="FAD/NAD(P)-binding domain"/>
    <property type="match status" value="3"/>
</dbReference>
<evidence type="ECO:0000256" key="2">
    <source>
        <dbReference type="ARBA" id="ARBA00022630"/>
    </source>
</evidence>
<evidence type="ECO:0000256" key="1">
    <source>
        <dbReference type="ARBA" id="ARBA00009183"/>
    </source>
</evidence>
<keyword evidence="3" id="KW-0274">FAD</keyword>